<feature type="region of interest" description="Disordered" evidence="1">
    <location>
        <begin position="136"/>
        <end position="178"/>
    </location>
</feature>
<accession>A0A3P7IU27</accession>
<dbReference type="AlphaFoldDB" id="A0A3P7IU27"/>
<protein>
    <submittedName>
        <fullName evidence="2">Uncharacterized protein</fullName>
    </submittedName>
</protein>
<dbReference type="Proteomes" id="UP000270094">
    <property type="component" value="Unassembled WGS sequence"/>
</dbReference>
<keyword evidence="3" id="KW-1185">Reference proteome</keyword>
<organism evidence="2 3">
    <name type="scientific">Strongylus vulgaris</name>
    <name type="common">Blood worm</name>
    <dbReference type="NCBI Taxonomy" id="40348"/>
    <lineage>
        <taxon>Eukaryota</taxon>
        <taxon>Metazoa</taxon>
        <taxon>Ecdysozoa</taxon>
        <taxon>Nematoda</taxon>
        <taxon>Chromadorea</taxon>
        <taxon>Rhabditida</taxon>
        <taxon>Rhabditina</taxon>
        <taxon>Rhabditomorpha</taxon>
        <taxon>Strongyloidea</taxon>
        <taxon>Strongylidae</taxon>
        <taxon>Strongylus</taxon>
    </lineage>
</organism>
<name>A0A3P7IU27_STRVU</name>
<sequence>MQMPTRQSSSITSQMLMMSSAHAAQPQYSTASVYNSVPTVPHTQRSGVHWKGNFLLSMGCPPPTPSRPWWLDSPLAAAAQSPLAAVASTLSGGTVTPLGPPTPLGIGAGPSTPPSLLRSELRSPVVVRTMSLQHSPDMSTILSSPSTLSSIDPQNHLSRPSHLGAKQSASLDRRSDLHLPAGSKVRRLINVS</sequence>
<dbReference type="EMBL" id="UYYB01010814">
    <property type="protein sequence ID" value="VDM69024.1"/>
    <property type="molecule type" value="Genomic_DNA"/>
</dbReference>
<feature type="compositionally biased region" description="Low complexity" evidence="1">
    <location>
        <begin position="139"/>
        <end position="153"/>
    </location>
</feature>
<proteinExistence type="predicted"/>
<dbReference type="OrthoDB" id="6022628at2759"/>
<evidence type="ECO:0000256" key="1">
    <source>
        <dbReference type="SAM" id="MobiDB-lite"/>
    </source>
</evidence>
<reference evidence="2 3" key="1">
    <citation type="submission" date="2018-11" db="EMBL/GenBank/DDBJ databases">
        <authorList>
            <consortium name="Pathogen Informatics"/>
        </authorList>
    </citation>
    <scope>NUCLEOTIDE SEQUENCE [LARGE SCALE GENOMIC DNA]</scope>
</reference>
<evidence type="ECO:0000313" key="3">
    <source>
        <dbReference type="Proteomes" id="UP000270094"/>
    </source>
</evidence>
<evidence type="ECO:0000313" key="2">
    <source>
        <dbReference type="EMBL" id="VDM69024.1"/>
    </source>
</evidence>
<gene>
    <name evidence="2" type="ORF">SVUK_LOCUS4022</name>
</gene>